<dbReference type="Pfam" id="PF24096">
    <property type="entry name" value="DUF7379"/>
    <property type="match status" value="1"/>
</dbReference>
<evidence type="ECO:0000259" key="2">
    <source>
        <dbReference type="Pfam" id="PF24096"/>
    </source>
</evidence>
<dbReference type="Pfam" id="PF12770">
    <property type="entry name" value="CHAT"/>
    <property type="match status" value="1"/>
</dbReference>
<dbReference type="Proteomes" id="UP000310017">
    <property type="component" value="Chromosome"/>
</dbReference>
<gene>
    <name evidence="3" type="ORF">FGM00_07195</name>
</gene>
<organism evidence="3 4">
    <name type="scientific">Aggregatimonas sangjinii</name>
    <dbReference type="NCBI Taxonomy" id="2583587"/>
    <lineage>
        <taxon>Bacteria</taxon>
        <taxon>Pseudomonadati</taxon>
        <taxon>Bacteroidota</taxon>
        <taxon>Flavobacteriia</taxon>
        <taxon>Flavobacteriales</taxon>
        <taxon>Flavobacteriaceae</taxon>
        <taxon>Aggregatimonas</taxon>
    </lineage>
</organism>
<dbReference type="Pfam" id="PF02450">
    <property type="entry name" value="LCAT"/>
    <property type="match status" value="1"/>
</dbReference>
<protein>
    <submittedName>
        <fullName evidence="3">CHAT domain-containing protein</fullName>
    </submittedName>
</protein>
<feature type="domain" description="DUF7379" evidence="2">
    <location>
        <begin position="170"/>
        <end position="251"/>
    </location>
</feature>
<reference evidence="3 4" key="1">
    <citation type="submission" date="2019-05" db="EMBL/GenBank/DDBJ databases">
        <title>Genome sequencing of F202Z8.</title>
        <authorList>
            <person name="Kwon Y.M."/>
        </authorList>
    </citation>
    <scope>NUCLEOTIDE SEQUENCE [LARGE SCALE GENOMIC DNA]</scope>
    <source>
        <strain evidence="3 4">F202Z8</strain>
    </source>
</reference>
<dbReference type="InterPro" id="IPR024983">
    <property type="entry name" value="CHAT_dom"/>
</dbReference>
<dbReference type="InterPro" id="IPR029058">
    <property type="entry name" value="AB_hydrolase_fold"/>
</dbReference>
<dbReference type="KEGG" id="asag:FGM00_07195"/>
<keyword evidence="4" id="KW-1185">Reference proteome</keyword>
<sequence length="1767" mass="197898">MKELQVYGEKQKEGSENRLPQGIYTEFEHIATVALSSTRSKSLQQKFKVAEDSVIVLHFQDGSEWIGHPDDVQEIYGNTDELRSGVSESFVFDANVGTSDTTRGVLQRILIKSMSMLRLKPAKDLVKITGKELAQGYDNRVQPTPGLYHIDKNFNLKPTAGNLETLEPYLLLVHGTLSTAKEAFGQLQTGGKAIWDELFELYGGQMLALEHKTLSVNPIQNAIDFLEQCATGIQIDIISHSRGGLVADILAMCDSRNTVIGFSAIQLGIVKEKDKVSHALMLEINALARLKRITVGKVVRIAAPSSGTTILSKRVDHFFNLMLNAVSLALGPASPLYTLAKSFLLELIKLKADPEVMAGLNSMVPDSLFQKALNTPGNVVVSDLYTISGDAEVGGFNLNSLKVLLANLFYGTANDLVVDTGRMLHGVPRLNGVFNFLSQDERTNHFNYFGNENTCQAIMQALNATEKEPAISYQKEIEAAGERGVVLDLFSLKGVHYSEAHVSGTRNIVILVPGIMGSTLTRNSDPQWVEMSEINKGGIAKNLSIKATNVSAEGVIEKYYDDFAKYLSKDYDVVTFPYDWRKPLKEAATKFKKVLESTCGHPGREVHIIAHSMGGLVTRQIMIDHPDTWDNFKSNSDNKFVMLGTPWLGSHLIMEVLTGHSSRVKQLAMIDFKNDREDLLKVFWKFPGVLQLLPIGEDTEFAQVKFWNALKKEAKIGRMPDASSNSDELGAFKEYRKQVRDFLGSLTQEDFENVYYVCGKAEQTVFGYRLKDRIFSKSKRLEYLATSHGDGSVTWETGIPKALNPSNLYYANTTHGDLSVEKQVFEGVSEILKFKKTAKLGTKPPLHRGGERISVVNEFAEPATNPTGVINALFGNEKATAPVAEEIAVTVVNGDLKIASYPVMVGHFYKDIIFGAEKALDSYLDHRLSQRRDIGYYPGGIGESEVFFNLNTNPHGAIVCGLGSTNRLTPFLLSKTVEMATLKYAMFMRDNYTLPKAKKFAKGISFILIGIGFGKLPIEASIRGILIGVTNANNYIKKTGEGLRLIKEVEFVNYYESITSLAYWSINRMTKSDHRLAIDLQPGVVKKIGAKKKQLLKDSQENWWHDFDISAIKEPFDTDNPSYRPKTIGFSYNSSGGYASVQREQVFISMDDINILLEQMASTSKRDKRLSKALFELMIPNEFKDILRNQNNVLIKLDKEAAQIPWEMFYDSAADETPVSVNSGFVRQLISDDHETLTMTAIGNNNALVIGDPLYKNDNLPQLPAAEEEGVRLANKLSVHKYAVDSLIHGTTAAIMEELFTGRYKILHFAGHGIYDFEKGKAGVAIGNGICIDAAKIKQLGYVPEFVFINCCFSGVINRDDDIYSRERYRLAANVGTQLIEMGVKAIVISGWAVDDGAAKTFSDTFYDKMLEGYRFGNAVQVARKACFDKHGNTNTWGAYQCYGSQYYQFKDSTKQRKKDYEYVVASQVYTDLDNLFVSIRYKRRTRERTQKKLNDIIEGAERAKLLDSNILEKEALIYDEMGLFDIALYKFEELFGSSDGDFSIKALERFCIIKSYKLEKDMLDADMEKIRNLILIGKNSSRLNIVGNAYKLASEHLSKKDKIDFLELAWGYYYDALVASADQHDGDCLDAFSNVVLIGHLLEKLGEHTLLHRLRKIPELEDLDDVVAYLNGKSKELEDCDETEQDISILIGMAEVDTCLLLLSDEKLDDVKEKVILRFKNIFRMFHSPKYLLMEEKQIDFLLSMNLGKTQKEALIEIQEALKKML</sequence>
<accession>A0A5B7SMV9</accession>
<dbReference type="PANTHER" id="PTHR11440">
    <property type="entry name" value="LECITHIN-CHOLESTEROL ACYLTRANSFERASE-RELATED"/>
    <property type="match status" value="1"/>
</dbReference>
<name>A0A5B7SMV9_9FLAO</name>
<dbReference type="Gene3D" id="3.40.50.1820">
    <property type="entry name" value="alpha/beta hydrolase"/>
    <property type="match status" value="2"/>
</dbReference>
<evidence type="ECO:0000259" key="1">
    <source>
        <dbReference type="Pfam" id="PF12770"/>
    </source>
</evidence>
<dbReference type="RefSeq" id="WP_138852245.1">
    <property type="nucleotide sequence ID" value="NZ_CP040710.1"/>
</dbReference>
<evidence type="ECO:0000313" key="3">
    <source>
        <dbReference type="EMBL" id="QCW99895.1"/>
    </source>
</evidence>
<proteinExistence type="predicted"/>
<feature type="domain" description="CHAT" evidence="1">
    <location>
        <begin position="1169"/>
        <end position="1445"/>
    </location>
</feature>
<dbReference type="GO" id="GO:0008374">
    <property type="term" value="F:O-acyltransferase activity"/>
    <property type="evidence" value="ECO:0007669"/>
    <property type="project" value="InterPro"/>
</dbReference>
<evidence type="ECO:0000313" key="4">
    <source>
        <dbReference type="Proteomes" id="UP000310017"/>
    </source>
</evidence>
<dbReference type="InterPro" id="IPR003386">
    <property type="entry name" value="LACT/PDAT_acylTrfase"/>
</dbReference>
<dbReference type="SUPFAM" id="SSF53474">
    <property type="entry name" value="alpha/beta-Hydrolases"/>
    <property type="match status" value="1"/>
</dbReference>
<dbReference type="GO" id="GO:0006629">
    <property type="term" value="P:lipid metabolic process"/>
    <property type="evidence" value="ECO:0007669"/>
    <property type="project" value="InterPro"/>
</dbReference>
<dbReference type="EMBL" id="CP040710">
    <property type="protein sequence ID" value="QCW99895.1"/>
    <property type="molecule type" value="Genomic_DNA"/>
</dbReference>
<dbReference type="OrthoDB" id="869379at2"/>
<dbReference type="InterPro" id="IPR055803">
    <property type="entry name" value="DUF7379"/>
</dbReference>